<comment type="caution">
    <text evidence="2">The sequence shown here is derived from an EMBL/GenBank/DDBJ whole genome shotgun (WGS) entry which is preliminary data.</text>
</comment>
<keyword evidence="1" id="KW-0472">Membrane</keyword>
<reference evidence="2 3" key="1">
    <citation type="submission" date="2021-01" db="EMBL/GenBank/DDBJ databases">
        <title>Genomic Encyclopedia of Type Strains, Phase IV (KMG-IV): sequencing the most valuable type-strain genomes for metagenomic binning, comparative biology and taxonomic classification.</title>
        <authorList>
            <person name="Goeker M."/>
        </authorList>
    </citation>
    <scope>NUCLEOTIDE SEQUENCE [LARGE SCALE GENOMIC DNA]</scope>
    <source>
        <strain evidence="2 3">DSM 24834</strain>
    </source>
</reference>
<dbReference type="Proteomes" id="UP001646157">
    <property type="component" value="Unassembled WGS sequence"/>
</dbReference>
<organism evidence="2 3">
    <name type="scientific">Rossellomorea pakistanensis</name>
    <dbReference type="NCBI Taxonomy" id="992288"/>
    <lineage>
        <taxon>Bacteria</taxon>
        <taxon>Bacillati</taxon>
        <taxon>Bacillota</taxon>
        <taxon>Bacilli</taxon>
        <taxon>Bacillales</taxon>
        <taxon>Bacillaceae</taxon>
        <taxon>Rossellomorea</taxon>
    </lineage>
</organism>
<dbReference type="EMBL" id="JAFBDZ010000001">
    <property type="protein sequence ID" value="MBM7583965.1"/>
    <property type="molecule type" value="Genomic_DNA"/>
</dbReference>
<sequence>MDIKKMIEVTEITEFDTELLVSKVNISIINLYKEKDIRVYIETLKDLLELAVHLKFDIVLKYFGAVPVVAKDERIQFQEIFKCLGTRKSNKDWFLNLFSLFLGVALVFGFDRSEIERNFYEKNSI</sequence>
<keyword evidence="1" id="KW-0812">Transmembrane</keyword>
<keyword evidence="1" id="KW-1133">Transmembrane helix</keyword>
<accession>A0ABS2N854</accession>
<evidence type="ECO:0000256" key="1">
    <source>
        <dbReference type="SAM" id="Phobius"/>
    </source>
</evidence>
<gene>
    <name evidence="2" type="ORF">JOC86_000502</name>
</gene>
<keyword evidence="3" id="KW-1185">Reference proteome</keyword>
<name>A0ABS2N854_9BACI</name>
<dbReference type="RefSeq" id="WP_205168170.1">
    <property type="nucleotide sequence ID" value="NZ_JAFBDZ010000001.1"/>
</dbReference>
<evidence type="ECO:0000313" key="3">
    <source>
        <dbReference type="Proteomes" id="UP001646157"/>
    </source>
</evidence>
<proteinExistence type="predicted"/>
<protein>
    <submittedName>
        <fullName evidence="2">Dimeric dUTPase (All-alpha-NTP-PPase superfamily)</fullName>
    </submittedName>
</protein>
<evidence type="ECO:0000313" key="2">
    <source>
        <dbReference type="EMBL" id="MBM7583965.1"/>
    </source>
</evidence>
<feature type="transmembrane region" description="Helical" evidence="1">
    <location>
        <begin position="93"/>
        <end position="110"/>
    </location>
</feature>